<evidence type="ECO:0000313" key="1">
    <source>
        <dbReference type="EMBL" id="CBF85971.1"/>
    </source>
</evidence>
<sequence>MCLKNLAVDNGFVSEVTPEEPTNSLQEIGYRLLMEPFTLWTDCVVATALSMTEYILGDDRQDRSSQTEISSRLLRLSNARNDFARKSGYSDQNRAVDSKEKEN</sequence>
<reference evidence="2" key="2">
    <citation type="journal article" date="2009" name="Fungal Genet. Biol.">
        <title>The 2008 update of the Aspergillus nidulans genome annotation: a community effort.</title>
        <authorList>
            <person name="Wortman J.R."/>
            <person name="Gilsenan J.M."/>
            <person name="Joardar V."/>
            <person name="Deegan J."/>
            <person name="Clutterbuck J."/>
            <person name="Andersen M.R."/>
            <person name="Archer D."/>
            <person name="Bencina M."/>
            <person name="Braus G."/>
            <person name="Coutinho P."/>
            <person name="von Dohren H."/>
            <person name="Doonan J."/>
            <person name="Driessen A.J."/>
            <person name="Durek P."/>
            <person name="Espeso E."/>
            <person name="Fekete E."/>
            <person name="Flipphi M."/>
            <person name="Estrada C.G."/>
            <person name="Geysens S."/>
            <person name="Goldman G."/>
            <person name="de Groot P.W."/>
            <person name="Hansen K."/>
            <person name="Harris S.D."/>
            <person name="Heinekamp T."/>
            <person name="Helmstaedt K."/>
            <person name="Henrissat B."/>
            <person name="Hofmann G."/>
            <person name="Homan T."/>
            <person name="Horio T."/>
            <person name="Horiuchi H."/>
            <person name="James S."/>
            <person name="Jones M."/>
            <person name="Karaffa L."/>
            <person name="Karanyi Z."/>
            <person name="Kato M."/>
            <person name="Keller N."/>
            <person name="Kelly D.E."/>
            <person name="Kiel J.A."/>
            <person name="Kim J.M."/>
            <person name="van der Klei I.J."/>
            <person name="Klis F.M."/>
            <person name="Kovalchuk A."/>
            <person name="Krasevec N."/>
            <person name="Kubicek C.P."/>
            <person name="Liu B."/>
            <person name="Maccabe A."/>
            <person name="Meyer V."/>
            <person name="Mirabito P."/>
            <person name="Miskei M."/>
            <person name="Mos M."/>
            <person name="Mullins J."/>
            <person name="Nelson D.R."/>
            <person name="Nielsen J."/>
            <person name="Oakley B.R."/>
            <person name="Osmani S.A."/>
            <person name="Pakula T."/>
            <person name="Paszewski A."/>
            <person name="Paulsen I."/>
            <person name="Pilsyk S."/>
            <person name="Pocsi I."/>
            <person name="Punt P.J."/>
            <person name="Ram A.F."/>
            <person name="Ren Q."/>
            <person name="Robellet X."/>
            <person name="Robson G."/>
            <person name="Seiboth B."/>
            <person name="van Solingen P."/>
            <person name="Specht T."/>
            <person name="Sun J."/>
            <person name="Taheri-Talesh N."/>
            <person name="Takeshita N."/>
            <person name="Ussery D."/>
            <person name="vanKuyk P.A."/>
            <person name="Visser H."/>
            <person name="van de Vondervoort P.J."/>
            <person name="de Vries R.P."/>
            <person name="Walton J."/>
            <person name="Xiang X."/>
            <person name="Xiong Y."/>
            <person name="Zeng A.P."/>
            <person name="Brandt B.W."/>
            <person name="Cornell M.J."/>
            <person name="van den Hondel C.A."/>
            <person name="Visser J."/>
            <person name="Oliver S.G."/>
            <person name="Turner G."/>
        </authorList>
    </citation>
    <scope>GENOME REANNOTATION</scope>
    <source>
        <strain evidence="2">FGSC A4 / ATCC 38163 / CBS 112.46 / NRRL 194 / M139</strain>
    </source>
</reference>
<dbReference type="EMBL" id="BN001307">
    <property type="protein sequence ID" value="CBF85971.1"/>
    <property type="molecule type" value="Genomic_DNA"/>
</dbReference>
<dbReference type="AlphaFoldDB" id="Q5BBT6"/>
<dbReference type="Proteomes" id="UP000000560">
    <property type="component" value="Chromosome VII"/>
</dbReference>
<accession>Q5BBT6</accession>
<keyword evidence="2" id="KW-1185">Reference proteome</keyword>
<reference evidence="2" key="1">
    <citation type="journal article" date="2005" name="Nature">
        <title>Sequencing of Aspergillus nidulans and comparative analysis with A. fumigatus and A. oryzae.</title>
        <authorList>
            <person name="Galagan J.E."/>
            <person name="Calvo S.E."/>
            <person name="Cuomo C."/>
            <person name="Ma L.J."/>
            <person name="Wortman J.R."/>
            <person name="Batzoglou S."/>
            <person name="Lee S.I."/>
            <person name="Basturkmen M."/>
            <person name="Spevak C.C."/>
            <person name="Clutterbuck J."/>
            <person name="Kapitonov V."/>
            <person name="Jurka J."/>
            <person name="Scazzocchio C."/>
            <person name="Farman M."/>
            <person name="Butler J."/>
            <person name="Purcell S."/>
            <person name="Harris S."/>
            <person name="Braus G.H."/>
            <person name="Draht O."/>
            <person name="Busch S."/>
            <person name="D'Enfert C."/>
            <person name="Bouchier C."/>
            <person name="Goldman G.H."/>
            <person name="Bell-Pedersen D."/>
            <person name="Griffiths-Jones S."/>
            <person name="Doonan J.H."/>
            <person name="Yu J."/>
            <person name="Vienken K."/>
            <person name="Pain A."/>
            <person name="Freitag M."/>
            <person name="Selker E.U."/>
            <person name="Archer D.B."/>
            <person name="Penalva M.A."/>
            <person name="Oakley B.R."/>
            <person name="Momany M."/>
            <person name="Tanaka T."/>
            <person name="Kumagai T."/>
            <person name="Asai K."/>
            <person name="Machida M."/>
            <person name="Nierman W.C."/>
            <person name="Denning D.W."/>
            <person name="Caddick M."/>
            <person name="Hynes M."/>
            <person name="Paoletti M."/>
            <person name="Fischer R."/>
            <person name="Miller B."/>
            <person name="Dyer P."/>
            <person name="Sachs M.S."/>
            <person name="Osmani S.A."/>
            <person name="Birren B.W."/>
        </authorList>
    </citation>
    <scope>NUCLEOTIDE SEQUENCE [LARGE SCALE GENOMIC DNA]</scope>
    <source>
        <strain evidence="2">FGSC A4 / ATCC 38163 / CBS 112.46 / NRRL 194 / M139</strain>
    </source>
</reference>
<dbReference type="InParanoid" id="Q5BBT6"/>
<accession>C8VL71</accession>
<evidence type="ECO:0000313" key="2">
    <source>
        <dbReference type="Proteomes" id="UP000000560"/>
    </source>
</evidence>
<dbReference type="GeneID" id="2875123"/>
<proteinExistence type="predicted"/>
<organism evidence="1 2">
    <name type="scientific">Emericella nidulans (strain FGSC A4 / ATCC 38163 / CBS 112.46 / NRRL 194 / M139)</name>
    <name type="common">Aspergillus nidulans</name>
    <dbReference type="NCBI Taxonomy" id="227321"/>
    <lineage>
        <taxon>Eukaryota</taxon>
        <taxon>Fungi</taxon>
        <taxon>Dikarya</taxon>
        <taxon>Ascomycota</taxon>
        <taxon>Pezizomycotina</taxon>
        <taxon>Eurotiomycetes</taxon>
        <taxon>Eurotiomycetidae</taxon>
        <taxon>Eurotiales</taxon>
        <taxon>Aspergillaceae</taxon>
        <taxon>Aspergillus</taxon>
        <taxon>Aspergillus subgen. Nidulantes</taxon>
    </lineage>
</organism>
<dbReference type="HOGENOM" id="CLU_2263707_0_0_1"/>
<dbReference type="RefSeq" id="XP_659598.1">
    <property type="nucleotide sequence ID" value="XM_654506.1"/>
</dbReference>
<name>Q5BBT6_EMENI</name>
<dbReference type="KEGG" id="ani:ANIA_01994"/>
<gene>
    <name evidence="1" type="ORF">ANIA_01994</name>
</gene>
<protein>
    <submittedName>
        <fullName evidence="1">Uncharacterized protein</fullName>
    </submittedName>
</protein>